<evidence type="ECO:0000256" key="4">
    <source>
        <dbReference type="PROSITE-ProRule" id="PRU00325"/>
    </source>
</evidence>
<organism evidence="7">
    <name type="scientific">Fagus sylvatica</name>
    <name type="common">Beechnut</name>
    <dbReference type="NCBI Taxonomy" id="28930"/>
    <lineage>
        <taxon>Eukaryota</taxon>
        <taxon>Viridiplantae</taxon>
        <taxon>Streptophyta</taxon>
        <taxon>Embryophyta</taxon>
        <taxon>Tracheophyta</taxon>
        <taxon>Spermatophyta</taxon>
        <taxon>Magnoliopsida</taxon>
        <taxon>eudicotyledons</taxon>
        <taxon>Gunneridae</taxon>
        <taxon>Pentapetalae</taxon>
        <taxon>rosids</taxon>
        <taxon>fabids</taxon>
        <taxon>Fagales</taxon>
        <taxon>Fagaceae</taxon>
        <taxon>Fagus</taxon>
    </lineage>
</organism>
<evidence type="ECO:0000256" key="5">
    <source>
        <dbReference type="SAM" id="MobiDB-lite"/>
    </source>
</evidence>
<accession>A0A2N9J4R2</accession>
<proteinExistence type="predicted"/>
<dbReference type="SMART" id="SM00575">
    <property type="entry name" value="ZnF_PMZ"/>
    <property type="match status" value="1"/>
</dbReference>
<dbReference type="PROSITE" id="PS50966">
    <property type="entry name" value="ZF_SWIM"/>
    <property type="match status" value="1"/>
</dbReference>
<feature type="domain" description="SWIM-type" evidence="6">
    <location>
        <begin position="717"/>
        <end position="749"/>
    </location>
</feature>
<dbReference type="InterPro" id="IPR007527">
    <property type="entry name" value="Znf_SWIM"/>
</dbReference>
<feature type="region of interest" description="Disordered" evidence="5">
    <location>
        <begin position="209"/>
        <end position="242"/>
    </location>
</feature>
<dbReference type="GO" id="GO:0008270">
    <property type="term" value="F:zinc ion binding"/>
    <property type="evidence" value="ECO:0007669"/>
    <property type="project" value="UniProtKB-KW"/>
</dbReference>
<feature type="compositionally biased region" description="Acidic residues" evidence="5">
    <location>
        <begin position="209"/>
        <end position="236"/>
    </location>
</feature>
<sequence>MAPTMYIVYLRFNGEIIYGQNGAEYQGSQMKFIRVHRGISFVELETKIFNALQLDNQSHRITVTYRCPQEVISPHINYMTLLITDDDGVNLMFDMLDATPELKGIELYISVEDCVGEGAEPLTQDDGDGLEAEDCVGEDVQQMTVDDTAPFTQPSTVGGCTPQLHEIPTSVEDCGPSTRHEYVPLEVNPLHGVHDMMMLEFTADDEEENTDYDNDAYFDDDDNDAYFDDDDDDDETTDVHNDEVDDVVPSLKPKSSSFTTNTWDNINDTSFNDEVYSSSVNQEYKVKESNKRKLHVCCSNGCSWRMRACMRSTHGFWEITKYNGPHTCRHPNIRKDGKVFDSNFIEREVRSYVANDQTISVKSLRHHMCTQFGHKISYYKVWDAKQKAIANIYGDWGESYQLLPKFMKALIDSNPGTQVEWKTYWSEDAGSAIFESVFWAFGPSIQGFVHCRPVVCIDATHLYGKYEGKLMIAMATDANNGIYPLAFAVMEKESKDTWRWFLRCLKKHVTKKRELCIISDRHGGILNAMKWKKLQPLNAYHRFCIRHLVSNFNTRFHDKRLKNMIQRAGEHNQLRKFNATMDSIRHYNKDAADILDNETDVEKWTLAKDGGRRYGAMTTNLSECFNGVLKGARNLPITAMVEFIYFKLVHYFNDRRVKTQAQLTSGQAFSTHAMEIFQKWSEKASLHHVIEFNREEGTFQIQTQPSLTSMNKGNHRHVVKLGNRTCSCGKWQAYHIPCSHVIAACASQHINVYQYIDPFYSLTEMLACYQPHFEPMKDAPYWEEDPNFPMLRPDPRLL</sequence>
<evidence type="ECO:0000256" key="3">
    <source>
        <dbReference type="ARBA" id="ARBA00022833"/>
    </source>
</evidence>
<dbReference type="AlphaFoldDB" id="A0A2N9J4R2"/>
<dbReference type="InterPro" id="IPR018289">
    <property type="entry name" value="MULE_transposase_dom"/>
</dbReference>
<dbReference type="PANTHER" id="PTHR31973:SF195">
    <property type="entry name" value="MUDR FAMILY TRANSPOSASE"/>
    <property type="match status" value="1"/>
</dbReference>
<evidence type="ECO:0000256" key="1">
    <source>
        <dbReference type="ARBA" id="ARBA00022723"/>
    </source>
</evidence>
<keyword evidence="2 4" id="KW-0863">Zinc-finger</keyword>
<dbReference type="PANTHER" id="PTHR31973">
    <property type="entry name" value="POLYPROTEIN, PUTATIVE-RELATED"/>
    <property type="match status" value="1"/>
</dbReference>
<name>A0A2N9J4R2_FAGSY</name>
<dbReference type="Pfam" id="PF10551">
    <property type="entry name" value="MULE"/>
    <property type="match status" value="1"/>
</dbReference>
<dbReference type="InterPro" id="IPR006564">
    <property type="entry name" value="Znf_PMZ"/>
</dbReference>
<gene>
    <name evidence="7" type="ORF">FSB_LOCUS59203</name>
</gene>
<keyword evidence="3" id="KW-0862">Zinc</keyword>
<reference evidence="7" key="1">
    <citation type="submission" date="2018-02" db="EMBL/GenBank/DDBJ databases">
        <authorList>
            <person name="Cohen D.B."/>
            <person name="Kent A.D."/>
        </authorList>
    </citation>
    <scope>NUCLEOTIDE SEQUENCE</scope>
</reference>
<evidence type="ECO:0000259" key="6">
    <source>
        <dbReference type="PROSITE" id="PS50966"/>
    </source>
</evidence>
<dbReference type="Pfam" id="PF04434">
    <property type="entry name" value="SWIM"/>
    <property type="match status" value="1"/>
</dbReference>
<keyword evidence="1" id="KW-0479">Metal-binding</keyword>
<evidence type="ECO:0000313" key="7">
    <source>
        <dbReference type="EMBL" id="SPD31321.1"/>
    </source>
</evidence>
<protein>
    <recommendedName>
        <fullName evidence="6">SWIM-type domain-containing protein</fullName>
    </recommendedName>
</protein>
<evidence type="ECO:0000256" key="2">
    <source>
        <dbReference type="ARBA" id="ARBA00022771"/>
    </source>
</evidence>
<dbReference type="EMBL" id="OIVN01006355">
    <property type="protein sequence ID" value="SPD31321.1"/>
    <property type="molecule type" value="Genomic_DNA"/>
</dbReference>